<keyword evidence="3" id="KW-0963">Cytoplasm</keyword>
<dbReference type="InterPro" id="IPR040457">
    <property type="entry name" value="GCP_C"/>
</dbReference>
<dbReference type="PANTHER" id="PTHR19302:SF14">
    <property type="entry name" value="GAMMA-TUBULIN COMPLEX COMPONENT 3"/>
    <property type="match status" value="1"/>
</dbReference>
<dbReference type="GO" id="GO:0031122">
    <property type="term" value="P:cytoplasmic microtubule organization"/>
    <property type="evidence" value="ECO:0007669"/>
    <property type="project" value="TreeGrafter"/>
</dbReference>
<dbReference type="AlphaFoldDB" id="T1H4R7"/>
<reference evidence="9" key="2">
    <citation type="submission" date="2015-06" db="UniProtKB">
        <authorList>
            <consortium name="EnsemblMetazoa"/>
        </authorList>
    </citation>
    <scope>IDENTIFICATION</scope>
</reference>
<evidence type="ECO:0000259" key="8">
    <source>
        <dbReference type="Pfam" id="PF17681"/>
    </source>
</evidence>
<dbReference type="Gene3D" id="1.20.120.1900">
    <property type="entry name" value="Gamma-tubulin complex, C-terminal domain"/>
    <property type="match status" value="1"/>
</dbReference>
<feature type="region of interest" description="Disordered" evidence="6">
    <location>
        <begin position="134"/>
        <end position="168"/>
    </location>
</feature>
<keyword evidence="4" id="KW-0493">Microtubule</keyword>
<dbReference type="EnsemblMetazoa" id="MESCA011284-RA">
    <property type="protein sequence ID" value="MESCA011284-PA"/>
    <property type="gene ID" value="MESCA011284"/>
</dbReference>
<dbReference type="GO" id="GO:0051321">
    <property type="term" value="P:meiotic cell cycle"/>
    <property type="evidence" value="ECO:0007669"/>
    <property type="project" value="TreeGrafter"/>
</dbReference>
<evidence type="ECO:0000259" key="7">
    <source>
        <dbReference type="Pfam" id="PF04130"/>
    </source>
</evidence>
<dbReference type="GO" id="GO:0000922">
    <property type="term" value="C:spindle pole"/>
    <property type="evidence" value="ECO:0007669"/>
    <property type="project" value="InterPro"/>
</dbReference>
<dbReference type="PANTHER" id="PTHR19302">
    <property type="entry name" value="GAMMA TUBULIN COMPLEX PROTEIN"/>
    <property type="match status" value="1"/>
</dbReference>
<dbReference type="GO" id="GO:0005874">
    <property type="term" value="C:microtubule"/>
    <property type="evidence" value="ECO:0007669"/>
    <property type="project" value="UniProtKB-KW"/>
</dbReference>
<accession>T1H4R7</accession>
<dbReference type="GO" id="GO:0051011">
    <property type="term" value="F:microtubule minus-end binding"/>
    <property type="evidence" value="ECO:0007669"/>
    <property type="project" value="TreeGrafter"/>
</dbReference>
<evidence type="ECO:0000313" key="9">
    <source>
        <dbReference type="EnsemblMetazoa" id="MESCA011284-PA"/>
    </source>
</evidence>
<dbReference type="InterPro" id="IPR041470">
    <property type="entry name" value="GCP_N"/>
</dbReference>
<comment type="subcellular location">
    <subcellularLocation>
        <location evidence="1">Cytoplasm</location>
        <location evidence="1">Cytoskeleton</location>
    </subcellularLocation>
</comment>
<reference evidence="10" key="1">
    <citation type="submission" date="2013-02" db="EMBL/GenBank/DDBJ databases">
        <authorList>
            <person name="Hughes D."/>
        </authorList>
    </citation>
    <scope>NUCLEOTIDE SEQUENCE</scope>
    <source>
        <strain>Durham</strain>
        <strain evidence="10">NC isolate 2 -- Noor lab</strain>
    </source>
</reference>
<dbReference type="Pfam" id="PF04130">
    <property type="entry name" value="GCP_C_terminal"/>
    <property type="match status" value="1"/>
</dbReference>
<protein>
    <submittedName>
        <fullName evidence="9">Uncharacterized protein</fullName>
    </submittedName>
</protein>
<dbReference type="GO" id="GO:0043015">
    <property type="term" value="F:gamma-tubulin binding"/>
    <property type="evidence" value="ECO:0007669"/>
    <property type="project" value="InterPro"/>
</dbReference>
<dbReference type="EMBL" id="CAQQ02170020">
    <property type="status" value="NOT_ANNOTATED_CDS"/>
    <property type="molecule type" value="Genomic_DNA"/>
</dbReference>
<evidence type="ECO:0000256" key="5">
    <source>
        <dbReference type="ARBA" id="ARBA00023212"/>
    </source>
</evidence>
<dbReference type="GO" id="GO:0051225">
    <property type="term" value="P:spindle assembly"/>
    <property type="evidence" value="ECO:0007669"/>
    <property type="project" value="TreeGrafter"/>
</dbReference>
<dbReference type="InterPro" id="IPR042241">
    <property type="entry name" value="GCP_C_sf"/>
</dbReference>
<organism evidence="9 10">
    <name type="scientific">Megaselia scalaris</name>
    <name type="common">Humpbacked fly</name>
    <name type="synonym">Phora scalaris</name>
    <dbReference type="NCBI Taxonomy" id="36166"/>
    <lineage>
        <taxon>Eukaryota</taxon>
        <taxon>Metazoa</taxon>
        <taxon>Ecdysozoa</taxon>
        <taxon>Arthropoda</taxon>
        <taxon>Hexapoda</taxon>
        <taxon>Insecta</taxon>
        <taxon>Pterygota</taxon>
        <taxon>Neoptera</taxon>
        <taxon>Endopterygota</taxon>
        <taxon>Diptera</taxon>
        <taxon>Brachycera</taxon>
        <taxon>Muscomorpha</taxon>
        <taxon>Platypezoidea</taxon>
        <taxon>Phoridae</taxon>
        <taxon>Megaseliini</taxon>
        <taxon>Megaselia</taxon>
    </lineage>
</organism>
<evidence type="ECO:0000256" key="3">
    <source>
        <dbReference type="ARBA" id="ARBA00022490"/>
    </source>
</evidence>
<evidence type="ECO:0000256" key="1">
    <source>
        <dbReference type="ARBA" id="ARBA00004245"/>
    </source>
</evidence>
<dbReference type="GO" id="GO:0000278">
    <property type="term" value="P:mitotic cell cycle"/>
    <property type="evidence" value="ECO:0007669"/>
    <property type="project" value="TreeGrafter"/>
</dbReference>
<dbReference type="Proteomes" id="UP000015102">
    <property type="component" value="Unassembled WGS sequence"/>
</dbReference>
<evidence type="ECO:0000256" key="4">
    <source>
        <dbReference type="ARBA" id="ARBA00022701"/>
    </source>
</evidence>
<keyword evidence="5" id="KW-0206">Cytoskeleton</keyword>
<keyword evidence="10" id="KW-1185">Reference proteome</keyword>
<dbReference type="GO" id="GO:0007020">
    <property type="term" value="P:microtubule nucleation"/>
    <property type="evidence" value="ECO:0007669"/>
    <property type="project" value="InterPro"/>
</dbReference>
<evidence type="ECO:0000256" key="2">
    <source>
        <dbReference type="ARBA" id="ARBA00010337"/>
    </source>
</evidence>
<comment type="similarity">
    <text evidence="2">Belongs to the TUBGCP family.</text>
</comment>
<evidence type="ECO:0000313" key="10">
    <source>
        <dbReference type="Proteomes" id="UP000015102"/>
    </source>
</evidence>
<feature type="domain" description="Gamma tubulin complex component protein N-terminal" evidence="8">
    <location>
        <begin position="186"/>
        <end position="470"/>
    </location>
</feature>
<name>T1H4R7_MEGSC</name>
<feature type="compositionally biased region" description="Low complexity" evidence="6">
    <location>
        <begin position="153"/>
        <end position="165"/>
    </location>
</feature>
<dbReference type="EMBL" id="CAQQ02170021">
    <property type="status" value="NOT_ANNOTATED_CDS"/>
    <property type="molecule type" value="Genomic_DNA"/>
</dbReference>
<dbReference type="STRING" id="36166.T1H4R7"/>
<feature type="domain" description="Gamma tubulin complex component C-terminal" evidence="7">
    <location>
        <begin position="475"/>
        <end position="600"/>
    </location>
</feature>
<dbReference type="HOGENOM" id="CLU_003736_5_0_1"/>
<dbReference type="GO" id="GO:0000930">
    <property type="term" value="C:gamma-tubulin complex"/>
    <property type="evidence" value="ECO:0007669"/>
    <property type="project" value="TreeGrafter"/>
</dbReference>
<dbReference type="OMA" id="ICIQGKQ"/>
<dbReference type="InterPro" id="IPR007259">
    <property type="entry name" value="GCP"/>
</dbReference>
<dbReference type="Pfam" id="PF17681">
    <property type="entry name" value="GCP_N_terminal"/>
    <property type="match status" value="1"/>
</dbReference>
<sequence length="608" mass="68892">MSNFKEINDLIEKLCKHLVGPSKQKEALKHVTQYFSTAPNSFNTSTQYDETYLVSRIANHIRRTRSKSDVGLFLSLHEQLKSSQIESKRRSALLTFLYFMSDNQSSKSTISSASNGSQLYSSNHSSILTSTKHSMYQRLRDSSEGPSTIQLRSPSDSDISAQSSITNLDSNNVEDNKVRELSDDIVQNVINSFTGIQGKYLKKDINGNFKLDTKEAKSLQITQAGTILRLSEIGFYHDQVETFSNPKSGKTALGLMGQGFVSALQNELTSFYGIVAVLQDHYNRQRKLSLHDWKECPEKLTLIKLMVWSGEPLQRLQWLATIAEACQEKKGGILASTVYKFLSNGDPVVKSIVKDLLLAICRPLQQMMSRWLMEGEIIDPHGEFFIDVVHEVGSENLWKEKYLIKETMVPVFMSHNMVNKILGTGKCINFLREICNDKSCIHGKEELKEYLDSEKSVYLSTSKKVLDIMMVTHRLLDHMHVIRQYILFGKGDFIQILIENLKSKLDRPASELIRCDLTSVLDASLRATCTSQSESALCDNLEFKTFTPLAGDSSWEIVALFYNVKGPLATILSSNNDISNIFKTLWRIKHMDFLLSKKIWIEQIGNAK</sequence>
<proteinExistence type="inferred from homology"/>
<evidence type="ECO:0000256" key="6">
    <source>
        <dbReference type="SAM" id="MobiDB-lite"/>
    </source>
</evidence>